<accession>X1R7I3</accession>
<reference evidence="1" key="1">
    <citation type="journal article" date="2014" name="Front. Microbiol.">
        <title>High frequency of phylogenetically diverse reductive dehalogenase-homologous genes in deep subseafloor sedimentary metagenomes.</title>
        <authorList>
            <person name="Kawai M."/>
            <person name="Futagami T."/>
            <person name="Toyoda A."/>
            <person name="Takaki Y."/>
            <person name="Nishi S."/>
            <person name="Hori S."/>
            <person name="Arai W."/>
            <person name="Tsubouchi T."/>
            <person name="Morono Y."/>
            <person name="Uchiyama I."/>
            <person name="Ito T."/>
            <person name="Fujiyama A."/>
            <person name="Inagaki F."/>
            <person name="Takami H."/>
        </authorList>
    </citation>
    <scope>NUCLEOTIDE SEQUENCE</scope>
    <source>
        <strain evidence="1">Expedition CK06-06</strain>
    </source>
</reference>
<name>X1R7I3_9ZZZZ</name>
<protein>
    <submittedName>
        <fullName evidence="1">Uncharacterized protein</fullName>
    </submittedName>
</protein>
<organism evidence="1">
    <name type="scientific">marine sediment metagenome</name>
    <dbReference type="NCBI Taxonomy" id="412755"/>
    <lineage>
        <taxon>unclassified sequences</taxon>
        <taxon>metagenomes</taxon>
        <taxon>ecological metagenomes</taxon>
    </lineage>
</organism>
<evidence type="ECO:0000313" key="1">
    <source>
        <dbReference type="EMBL" id="GAI76712.1"/>
    </source>
</evidence>
<dbReference type="EMBL" id="BARW01010474">
    <property type="protein sequence ID" value="GAI76712.1"/>
    <property type="molecule type" value="Genomic_DNA"/>
</dbReference>
<sequence>MPTDFDIRKVLIQSLFTLKQPYEQYNRIKISEDNDRRIPINNLRASDLFKLYQPDERIQEDMILVLESKPDTVYVAATLDVIATGVGMIITDPLIANDQSYGGTIAITGTDTQHQEWHVTGLAP</sequence>
<gene>
    <name evidence="1" type="ORF">S12H4_20607</name>
</gene>
<feature type="non-terminal residue" evidence="1">
    <location>
        <position position="124"/>
    </location>
</feature>
<dbReference type="AlphaFoldDB" id="X1R7I3"/>
<proteinExistence type="predicted"/>
<comment type="caution">
    <text evidence="1">The sequence shown here is derived from an EMBL/GenBank/DDBJ whole genome shotgun (WGS) entry which is preliminary data.</text>
</comment>